<name>A0A090QHD6_9GAMM</name>
<comment type="similarity">
    <text evidence="1">Belongs to the short-chain dehydrogenases/reductases (SDR) family.</text>
</comment>
<dbReference type="PANTHER" id="PTHR42760:SF83">
    <property type="entry name" value="(3R)-3-HYDROXYACYL-COA DEHYDROGENASE"/>
    <property type="match status" value="1"/>
</dbReference>
<dbReference type="PRINTS" id="PR00081">
    <property type="entry name" value="GDHRDH"/>
</dbReference>
<dbReference type="Pfam" id="PF13561">
    <property type="entry name" value="adh_short_C2"/>
    <property type="match status" value="1"/>
</dbReference>
<dbReference type="InterPro" id="IPR036291">
    <property type="entry name" value="NAD(P)-bd_dom_sf"/>
</dbReference>
<feature type="domain" description="Ketoreductase" evidence="3">
    <location>
        <begin position="6"/>
        <end position="188"/>
    </location>
</feature>
<dbReference type="PANTHER" id="PTHR42760">
    <property type="entry name" value="SHORT-CHAIN DEHYDROGENASES/REDUCTASES FAMILY MEMBER"/>
    <property type="match status" value="1"/>
</dbReference>
<dbReference type="GO" id="GO:0048038">
    <property type="term" value="F:quinone binding"/>
    <property type="evidence" value="ECO:0007669"/>
    <property type="project" value="TreeGrafter"/>
</dbReference>
<evidence type="ECO:0000313" key="5">
    <source>
        <dbReference type="Proteomes" id="UP000029227"/>
    </source>
</evidence>
<dbReference type="EC" id="1.1.1.100" evidence="4"/>
<dbReference type="STRING" id="754436.JCM19237_5239"/>
<evidence type="ECO:0000256" key="2">
    <source>
        <dbReference type="ARBA" id="ARBA00023002"/>
    </source>
</evidence>
<protein>
    <submittedName>
        <fullName evidence="4">3-oxoacyl-[acyl-carrier protein] reductase</fullName>
        <ecNumber evidence="4">1.1.1.100</ecNumber>
    </submittedName>
</protein>
<dbReference type="Gene3D" id="3.40.50.720">
    <property type="entry name" value="NAD(P)-binding Rossmann-like Domain"/>
    <property type="match status" value="1"/>
</dbReference>
<proteinExistence type="inferred from homology"/>
<dbReference type="NCBIfam" id="NF009466">
    <property type="entry name" value="PRK12826.1-2"/>
    <property type="match status" value="1"/>
</dbReference>
<sequence>MMLNNKVCIVTGGAQGIGRCIVETFAKNDALHVYACDMNAAAMVDLETKYPNVSAVELNVCDRDAINYFIDKLKETHGHIDVLVNNAGVTRDNLIDKMTEEEWDFVSDVNLKGVFNMTQAVVPVMMEGDAGSIITMSSVVGTDGNIGQSNYAATKGGVIAMTKGWAKEFSRKGAQVRANCIAPGFIETPMTVDLPDKVLDHMKGKTPLGRMGKPQDIANGALFLASDNASFITGQVLKIDGGLVI</sequence>
<dbReference type="PROSITE" id="PS00061">
    <property type="entry name" value="ADH_SHORT"/>
    <property type="match status" value="1"/>
</dbReference>
<dbReference type="Proteomes" id="UP000029227">
    <property type="component" value="Unassembled WGS sequence"/>
</dbReference>
<dbReference type="SUPFAM" id="SSF51735">
    <property type="entry name" value="NAD(P)-binding Rossmann-fold domains"/>
    <property type="match status" value="1"/>
</dbReference>
<gene>
    <name evidence="4" type="ORF">JCM19237_5239</name>
</gene>
<dbReference type="InterPro" id="IPR002347">
    <property type="entry name" value="SDR_fam"/>
</dbReference>
<reference evidence="4 5" key="1">
    <citation type="journal article" date="2014" name="Genome Announc.">
        <title>Draft Genome Sequences of Two Vibrionaceae Species, Vibrio ponticus C121 and Photobacterium aphoticum C119, Isolated as Coral Reef Microbiota.</title>
        <authorList>
            <person name="Al-saari N."/>
            <person name="Meirelles P.M."/>
            <person name="Mino S."/>
            <person name="Suda W."/>
            <person name="Oshima K."/>
            <person name="Hattori M."/>
            <person name="Ohkuma M."/>
            <person name="Thompson F.L."/>
            <person name="Gomez-Gil B."/>
            <person name="Sawabe T."/>
            <person name="Sawabe T."/>
        </authorList>
    </citation>
    <scope>NUCLEOTIDE SEQUENCE [LARGE SCALE GENOMIC DNA]</scope>
    <source>
        <strain evidence="4 5">JCM 19237</strain>
    </source>
</reference>
<keyword evidence="2 4" id="KW-0560">Oxidoreductase</keyword>
<dbReference type="InterPro" id="IPR057326">
    <property type="entry name" value="KR_dom"/>
</dbReference>
<dbReference type="PRINTS" id="PR00080">
    <property type="entry name" value="SDRFAMILY"/>
</dbReference>
<dbReference type="GO" id="GO:0006633">
    <property type="term" value="P:fatty acid biosynthetic process"/>
    <property type="evidence" value="ECO:0007669"/>
    <property type="project" value="TreeGrafter"/>
</dbReference>
<dbReference type="EMBL" id="BBMN01000001">
    <property type="protein sequence ID" value="GAL02346.1"/>
    <property type="molecule type" value="Genomic_DNA"/>
</dbReference>
<evidence type="ECO:0000313" key="4">
    <source>
        <dbReference type="EMBL" id="GAL02346.1"/>
    </source>
</evidence>
<dbReference type="InterPro" id="IPR020904">
    <property type="entry name" value="Sc_DH/Rdtase_CS"/>
</dbReference>
<organism evidence="4 5">
    <name type="scientific">Photobacterium aphoticum</name>
    <dbReference type="NCBI Taxonomy" id="754436"/>
    <lineage>
        <taxon>Bacteria</taxon>
        <taxon>Pseudomonadati</taxon>
        <taxon>Pseudomonadota</taxon>
        <taxon>Gammaproteobacteria</taxon>
        <taxon>Vibrionales</taxon>
        <taxon>Vibrionaceae</taxon>
        <taxon>Photobacterium</taxon>
    </lineage>
</organism>
<dbReference type="SMART" id="SM00822">
    <property type="entry name" value="PKS_KR"/>
    <property type="match status" value="1"/>
</dbReference>
<comment type="caution">
    <text evidence="4">The sequence shown here is derived from an EMBL/GenBank/DDBJ whole genome shotgun (WGS) entry which is preliminary data.</text>
</comment>
<dbReference type="AlphaFoldDB" id="A0A090QHD6"/>
<accession>A0A090QHD6</accession>
<dbReference type="FunFam" id="3.40.50.720:FF:000173">
    <property type="entry name" value="3-oxoacyl-[acyl-carrier protein] reductase"/>
    <property type="match status" value="1"/>
</dbReference>
<dbReference type="GO" id="GO:0004316">
    <property type="term" value="F:3-oxoacyl-[acyl-carrier-protein] reductase (NADPH) activity"/>
    <property type="evidence" value="ECO:0007669"/>
    <property type="project" value="UniProtKB-EC"/>
</dbReference>
<dbReference type="eggNOG" id="COG1028">
    <property type="taxonomic scope" value="Bacteria"/>
</dbReference>
<evidence type="ECO:0000259" key="3">
    <source>
        <dbReference type="SMART" id="SM00822"/>
    </source>
</evidence>
<evidence type="ECO:0000256" key="1">
    <source>
        <dbReference type="ARBA" id="ARBA00006484"/>
    </source>
</evidence>